<dbReference type="RefSeq" id="WP_145417093.1">
    <property type="nucleotide sequence ID" value="NZ_CP036526.1"/>
</dbReference>
<dbReference type="CDD" id="cd00156">
    <property type="entry name" value="REC"/>
    <property type="match status" value="1"/>
</dbReference>
<feature type="domain" description="Protein kinase" evidence="7">
    <location>
        <begin position="248"/>
        <end position="506"/>
    </location>
</feature>
<keyword evidence="10" id="KW-1185">Reference proteome</keyword>
<dbReference type="Proteomes" id="UP000319817">
    <property type="component" value="Chromosome"/>
</dbReference>
<dbReference type="SMART" id="SM00448">
    <property type="entry name" value="REC"/>
    <property type="match status" value="1"/>
</dbReference>
<dbReference type="PANTHER" id="PTHR43289">
    <property type="entry name" value="MITOGEN-ACTIVATED PROTEIN KINASE KINASE KINASE 20-RELATED"/>
    <property type="match status" value="1"/>
</dbReference>
<dbReference type="InterPro" id="IPR001789">
    <property type="entry name" value="Sig_transdc_resp-reg_receiver"/>
</dbReference>
<evidence type="ECO:0000256" key="3">
    <source>
        <dbReference type="ARBA" id="ARBA00022777"/>
    </source>
</evidence>
<dbReference type="Gene3D" id="1.10.510.10">
    <property type="entry name" value="Transferase(Phosphotransferase) domain 1"/>
    <property type="match status" value="1"/>
</dbReference>
<feature type="transmembrane region" description="Helical" evidence="6">
    <location>
        <begin position="55"/>
        <end position="79"/>
    </location>
</feature>
<dbReference type="InterPro" id="IPR000719">
    <property type="entry name" value="Prot_kinase_dom"/>
</dbReference>
<gene>
    <name evidence="9" type="primary">prkC_14</name>
    <name evidence="9" type="ORF">K239x_14900</name>
</gene>
<keyword evidence="6" id="KW-1133">Transmembrane helix</keyword>
<keyword evidence="6" id="KW-0472">Membrane</keyword>
<dbReference type="GO" id="GO:0000160">
    <property type="term" value="P:phosphorelay signal transduction system"/>
    <property type="evidence" value="ECO:0007669"/>
    <property type="project" value="InterPro"/>
</dbReference>
<dbReference type="GO" id="GO:0004674">
    <property type="term" value="F:protein serine/threonine kinase activity"/>
    <property type="evidence" value="ECO:0007669"/>
    <property type="project" value="UniProtKB-EC"/>
</dbReference>
<dbReference type="EC" id="2.7.11.1" evidence="9"/>
<dbReference type="SUPFAM" id="SSF52172">
    <property type="entry name" value="CheY-like"/>
    <property type="match status" value="1"/>
</dbReference>
<keyword evidence="2" id="KW-0547">Nucleotide-binding</keyword>
<sequence length="655" mass="71306">MHKSIEAKEDSLLELASLLLCYGLAVAVIATMRIEVAILLMGTLSLMAYSGKRRFWVCWSLALLATIVATGFVFTGAISDAWGMAGETGPTWTQVFSGPSVAWVAACLVLMMQAIMRLQKEAHEAGQIRFPVADVSPLSVAAQDVGQQSESANDSQMTFELADDIEMLDATDMHSSIGLHAGNVDKIQHSRFSLEATEVEELVQTIGVAGDFDQDQLQLIDDSLKRAVFKRESDVADLLPPGSQVGQYTIEKLLNQGGGGRVYVASHNESDQLVALKILKSRKLDSRFRREMSLVQKLAHPNIVVAYEVDEHCGVPYIVMELLSGTDLHAHVRDEGPVPYVTSLNWMLQAARALSHADERGLTHRDVKPGNLIQHRDNVLKLTDLGLAVFKTADRDSLSNCITRDAAVVGTLEFMAPEQAKSLASADVRSDIFGLGATWYYLLAGHSHLSGSNLKEQLTALLVDRNFIPIKDGLIPPRAMKILERMTAYDPADRFQAWDDVIAAILSLSDDSDSHNSPSVQVLLIEDNADDVVLTTRMLGEMNHSVVVHEASTLAEATELLTGPIAFDLILLDLQLPDSMGIETVHAVRQVDSTSPLVVLSGFGDTSTGLACEAAGANAYTRKNALDVHELERIIFVTRSRFEANVAVGVSKRVV</sequence>
<dbReference type="PROSITE" id="PS50011">
    <property type="entry name" value="PROTEIN_KINASE_DOM"/>
    <property type="match status" value="1"/>
</dbReference>
<evidence type="ECO:0000259" key="7">
    <source>
        <dbReference type="PROSITE" id="PS50011"/>
    </source>
</evidence>
<dbReference type="GO" id="GO:0005524">
    <property type="term" value="F:ATP binding"/>
    <property type="evidence" value="ECO:0007669"/>
    <property type="project" value="UniProtKB-KW"/>
</dbReference>
<dbReference type="InterPro" id="IPR011009">
    <property type="entry name" value="Kinase-like_dom_sf"/>
</dbReference>
<dbReference type="InterPro" id="IPR011006">
    <property type="entry name" value="CheY-like_superfamily"/>
</dbReference>
<organism evidence="9 10">
    <name type="scientific">Stieleria marina</name>
    <dbReference type="NCBI Taxonomy" id="1930275"/>
    <lineage>
        <taxon>Bacteria</taxon>
        <taxon>Pseudomonadati</taxon>
        <taxon>Planctomycetota</taxon>
        <taxon>Planctomycetia</taxon>
        <taxon>Pirellulales</taxon>
        <taxon>Pirellulaceae</taxon>
        <taxon>Stieleria</taxon>
    </lineage>
</organism>
<feature type="modified residue" description="4-aspartylphosphate" evidence="5">
    <location>
        <position position="573"/>
    </location>
</feature>
<dbReference type="SUPFAM" id="SSF56112">
    <property type="entry name" value="Protein kinase-like (PK-like)"/>
    <property type="match status" value="1"/>
</dbReference>
<evidence type="ECO:0000313" key="9">
    <source>
        <dbReference type="EMBL" id="QDT09544.1"/>
    </source>
</evidence>
<keyword evidence="4" id="KW-0067">ATP-binding</keyword>
<protein>
    <submittedName>
        <fullName evidence="9">Serine/threonine-protein kinase PrkC</fullName>
        <ecNumber evidence="9">2.7.11.1</ecNumber>
    </submittedName>
</protein>
<proteinExistence type="predicted"/>
<dbReference type="CDD" id="cd14014">
    <property type="entry name" value="STKc_PknB_like"/>
    <property type="match status" value="1"/>
</dbReference>
<dbReference type="Gene3D" id="3.30.200.20">
    <property type="entry name" value="Phosphorylase Kinase, domain 1"/>
    <property type="match status" value="1"/>
</dbReference>
<keyword evidence="1 9" id="KW-0808">Transferase</keyword>
<reference evidence="9 10" key="1">
    <citation type="submission" date="2019-02" db="EMBL/GenBank/DDBJ databases">
        <title>Deep-cultivation of Planctomycetes and their phenomic and genomic characterization uncovers novel biology.</title>
        <authorList>
            <person name="Wiegand S."/>
            <person name="Jogler M."/>
            <person name="Boedeker C."/>
            <person name="Pinto D."/>
            <person name="Vollmers J."/>
            <person name="Rivas-Marin E."/>
            <person name="Kohn T."/>
            <person name="Peeters S.H."/>
            <person name="Heuer A."/>
            <person name="Rast P."/>
            <person name="Oberbeckmann S."/>
            <person name="Bunk B."/>
            <person name="Jeske O."/>
            <person name="Meyerdierks A."/>
            <person name="Storesund J.E."/>
            <person name="Kallscheuer N."/>
            <person name="Luecker S."/>
            <person name="Lage O.M."/>
            <person name="Pohl T."/>
            <person name="Merkel B.J."/>
            <person name="Hornburger P."/>
            <person name="Mueller R.-W."/>
            <person name="Bruemmer F."/>
            <person name="Labrenz M."/>
            <person name="Spormann A.M."/>
            <person name="Op den Camp H."/>
            <person name="Overmann J."/>
            <person name="Amann R."/>
            <person name="Jetten M.S.M."/>
            <person name="Mascher T."/>
            <person name="Medema M.H."/>
            <person name="Devos D.P."/>
            <person name="Kaster A.-K."/>
            <person name="Ovreas L."/>
            <person name="Rohde M."/>
            <person name="Galperin M.Y."/>
            <person name="Jogler C."/>
        </authorList>
    </citation>
    <scope>NUCLEOTIDE SEQUENCE [LARGE SCALE GENOMIC DNA]</scope>
    <source>
        <strain evidence="9 10">K23_9</strain>
    </source>
</reference>
<dbReference type="Gene3D" id="3.40.50.2300">
    <property type="match status" value="1"/>
</dbReference>
<accession>A0A517NQZ5</accession>
<dbReference type="Pfam" id="PF00072">
    <property type="entry name" value="Response_reg"/>
    <property type="match status" value="1"/>
</dbReference>
<evidence type="ECO:0000259" key="8">
    <source>
        <dbReference type="PROSITE" id="PS50110"/>
    </source>
</evidence>
<dbReference type="EMBL" id="CP036526">
    <property type="protein sequence ID" value="QDT09544.1"/>
    <property type="molecule type" value="Genomic_DNA"/>
</dbReference>
<keyword evidence="6" id="KW-0812">Transmembrane</keyword>
<evidence type="ECO:0000256" key="1">
    <source>
        <dbReference type="ARBA" id="ARBA00022679"/>
    </source>
</evidence>
<evidence type="ECO:0000256" key="6">
    <source>
        <dbReference type="SAM" id="Phobius"/>
    </source>
</evidence>
<keyword evidence="3 9" id="KW-0418">Kinase</keyword>
<evidence type="ECO:0000256" key="4">
    <source>
        <dbReference type="ARBA" id="ARBA00022840"/>
    </source>
</evidence>
<dbReference type="SMART" id="SM00220">
    <property type="entry name" value="S_TKc"/>
    <property type="match status" value="1"/>
</dbReference>
<feature type="transmembrane region" description="Helical" evidence="6">
    <location>
        <begin position="12"/>
        <end position="34"/>
    </location>
</feature>
<dbReference type="OrthoDB" id="247767at2"/>
<feature type="domain" description="Response regulatory" evidence="8">
    <location>
        <begin position="521"/>
        <end position="638"/>
    </location>
</feature>
<evidence type="ECO:0000256" key="2">
    <source>
        <dbReference type="ARBA" id="ARBA00022741"/>
    </source>
</evidence>
<evidence type="ECO:0000256" key="5">
    <source>
        <dbReference type="PROSITE-ProRule" id="PRU00169"/>
    </source>
</evidence>
<evidence type="ECO:0000313" key="10">
    <source>
        <dbReference type="Proteomes" id="UP000319817"/>
    </source>
</evidence>
<dbReference type="Pfam" id="PF00069">
    <property type="entry name" value="Pkinase"/>
    <property type="match status" value="1"/>
</dbReference>
<name>A0A517NQZ5_9BACT</name>
<dbReference type="PROSITE" id="PS50110">
    <property type="entry name" value="RESPONSE_REGULATORY"/>
    <property type="match status" value="1"/>
</dbReference>
<dbReference type="AlphaFoldDB" id="A0A517NQZ5"/>
<keyword evidence="5" id="KW-0597">Phosphoprotein</keyword>
<dbReference type="PANTHER" id="PTHR43289:SF6">
    <property type="entry name" value="SERINE_THREONINE-PROTEIN KINASE NEKL-3"/>
    <property type="match status" value="1"/>
</dbReference>